<accession>A0ABW1EIL4</accession>
<evidence type="ECO:0000313" key="12">
    <source>
        <dbReference type="Proteomes" id="UP001596091"/>
    </source>
</evidence>
<evidence type="ECO:0000256" key="3">
    <source>
        <dbReference type="ARBA" id="ARBA00022553"/>
    </source>
</evidence>
<dbReference type="InterPro" id="IPR003594">
    <property type="entry name" value="HATPase_dom"/>
</dbReference>
<gene>
    <name evidence="11" type="ORF">ACFPT7_15445</name>
</gene>
<dbReference type="Gene3D" id="3.30.565.10">
    <property type="entry name" value="Histidine kinase-like ATPase, C-terminal domain"/>
    <property type="match status" value="1"/>
</dbReference>
<dbReference type="CDD" id="cd00082">
    <property type="entry name" value="HisKA"/>
    <property type="match status" value="1"/>
</dbReference>
<keyword evidence="4" id="KW-0808">Transferase</keyword>
<feature type="transmembrane region" description="Helical" evidence="9">
    <location>
        <begin position="156"/>
        <end position="175"/>
    </location>
</feature>
<comment type="catalytic activity">
    <reaction evidence="1">
        <text>ATP + protein L-histidine = ADP + protein N-phospho-L-histidine.</text>
        <dbReference type="EC" id="2.7.13.3"/>
    </reaction>
</comment>
<dbReference type="EMBL" id="JBHSPH010000005">
    <property type="protein sequence ID" value="MFC5863701.1"/>
    <property type="molecule type" value="Genomic_DNA"/>
</dbReference>
<evidence type="ECO:0000256" key="4">
    <source>
        <dbReference type="ARBA" id="ARBA00022679"/>
    </source>
</evidence>
<dbReference type="Proteomes" id="UP001596091">
    <property type="component" value="Unassembled WGS sequence"/>
</dbReference>
<dbReference type="GO" id="GO:0016301">
    <property type="term" value="F:kinase activity"/>
    <property type="evidence" value="ECO:0007669"/>
    <property type="project" value="UniProtKB-KW"/>
</dbReference>
<organism evidence="11 12">
    <name type="scientific">Acidicapsa dinghuensis</name>
    <dbReference type="NCBI Taxonomy" id="2218256"/>
    <lineage>
        <taxon>Bacteria</taxon>
        <taxon>Pseudomonadati</taxon>
        <taxon>Acidobacteriota</taxon>
        <taxon>Terriglobia</taxon>
        <taxon>Terriglobales</taxon>
        <taxon>Acidobacteriaceae</taxon>
        <taxon>Acidicapsa</taxon>
    </lineage>
</organism>
<dbReference type="SUPFAM" id="SSF47384">
    <property type="entry name" value="Homodimeric domain of signal transducing histidine kinase"/>
    <property type="match status" value="1"/>
</dbReference>
<feature type="transmembrane region" description="Helical" evidence="9">
    <location>
        <begin position="68"/>
        <end position="89"/>
    </location>
</feature>
<keyword evidence="3" id="KW-0597">Phosphoprotein</keyword>
<comment type="caution">
    <text evidence="11">The sequence shown here is derived from an EMBL/GenBank/DDBJ whole genome shotgun (WGS) entry which is preliminary data.</text>
</comment>
<keyword evidence="12" id="KW-1185">Reference proteome</keyword>
<keyword evidence="9" id="KW-0812">Transmembrane</keyword>
<keyword evidence="5" id="KW-0547">Nucleotide-binding</keyword>
<keyword evidence="9" id="KW-1133">Transmembrane helix</keyword>
<dbReference type="SMART" id="SM00388">
    <property type="entry name" value="HisKA"/>
    <property type="match status" value="1"/>
</dbReference>
<dbReference type="InterPro" id="IPR036097">
    <property type="entry name" value="HisK_dim/P_sf"/>
</dbReference>
<feature type="transmembrane region" description="Helical" evidence="9">
    <location>
        <begin position="101"/>
        <end position="119"/>
    </location>
</feature>
<sequence>MFDDYQIPAILLIAALLLAFSYLHSRFRSVRTLLWLLALSCAELQSLLQWMVGHWLVPTGGHVPSAVMWLTVGSESAFMLSSAFFLASLSPISFKLGKLEILYVVPYTIPILLYSVLYYGVTLPTGKTFLWAYAFLAFWAAAVAVLWGLRKGRVPLWLAALVVGFTTALGIVFFIQRDVHLPLLVVEAGNMFMTTLLVCYTFPRLSPGVFLTSSGFVLVAIPPFFQLVNPFVPFDSATVVLARMVILGKIIVAMGLILLVLEDEVDKNEDAQRRERRVRMELEAYARPALTARSLEEFDRASSRFCHMIVENSCFHTAGLLVRTAANSFTLAGFAGMDGATAGALDALAQRLPATSLEDCSEPLVPQSSGLNLDLTPWLAPGDDLERLSITHLGAVPLRGPDHTIEGAILISSPAVPVETLHAEDLMPLEILAGRLQAARAQAMMLGKLIDSERFAGVGQLANNVAQQLNNPLTVILGYSALLEESVPTPADRRAAEAITQESRRMKGILDRLARFSRISSERYSAFSLADLITDVEQMHRTDFLRNAIEFRMSIEPDMPQIFGNAHQLRQALLHATQYAIDTVMRVEPNQERSIRIEATSSVPEDGRVHILIAHSGQGFPHPERAFDSLSSGFGGADSPGIGLSLCAAIVREHRGNISAINYTPTGAGILLDLPVS</sequence>
<feature type="domain" description="Histidine kinase" evidence="10">
    <location>
        <begin position="464"/>
        <end position="677"/>
    </location>
</feature>
<keyword evidence="9" id="KW-0472">Membrane</keyword>
<evidence type="ECO:0000256" key="6">
    <source>
        <dbReference type="ARBA" id="ARBA00022777"/>
    </source>
</evidence>
<dbReference type="Pfam" id="PF02518">
    <property type="entry name" value="HATPase_c"/>
    <property type="match status" value="1"/>
</dbReference>
<keyword evidence="8" id="KW-0902">Two-component regulatory system</keyword>
<dbReference type="RefSeq" id="WP_263339931.1">
    <property type="nucleotide sequence ID" value="NZ_JAGSYH010000005.1"/>
</dbReference>
<evidence type="ECO:0000256" key="2">
    <source>
        <dbReference type="ARBA" id="ARBA00012438"/>
    </source>
</evidence>
<dbReference type="EC" id="2.7.13.3" evidence="2"/>
<evidence type="ECO:0000259" key="10">
    <source>
        <dbReference type="PROSITE" id="PS50109"/>
    </source>
</evidence>
<feature type="transmembrane region" description="Helical" evidence="9">
    <location>
        <begin position="131"/>
        <end position="149"/>
    </location>
</feature>
<reference evidence="12" key="1">
    <citation type="journal article" date="2019" name="Int. J. Syst. Evol. Microbiol.">
        <title>The Global Catalogue of Microorganisms (GCM) 10K type strain sequencing project: providing services to taxonomists for standard genome sequencing and annotation.</title>
        <authorList>
            <consortium name="The Broad Institute Genomics Platform"/>
            <consortium name="The Broad Institute Genome Sequencing Center for Infectious Disease"/>
            <person name="Wu L."/>
            <person name="Ma J."/>
        </authorList>
    </citation>
    <scope>NUCLEOTIDE SEQUENCE [LARGE SCALE GENOMIC DNA]</scope>
    <source>
        <strain evidence="12">JCM 4087</strain>
    </source>
</reference>
<name>A0ABW1EIL4_9BACT</name>
<proteinExistence type="predicted"/>
<feature type="transmembrane region" description="Helical" evidence="9">
    <location>
        <begin position="35"/>
        <end position="56"/>
    </location>
</feature>
<dbReference type="PANTHER" id="PTHR43065">
    <property type="entry name" value="SENSOR HISTIDINE KINASE"/>
    <property type="match status" value="1"/>
</dbReference>
<dbReference type="InterPro" id="IPR005467">
    <property type="entry name" value="His_kinase_dom"/>
</dbReference>
<dbReference type="Pfam" id="PF00512">
    <property type="entry name" value="HisKA"/>
    <property type="match status" value="1"/>
</dbReference>
<dbReference type="InterPro" id="IPR003661">
    <property type="entry name" value="HisK_dim/P_dom"/>
</dbReference>
<feature type="transmembrane region" description="Helical" evidence="9">
    <location>
        <begin position="209"/>
        <end position="228"/>
    </location>
</feature>
<dbReference type="InterPro" id="IPR036890">
    <property type="entry name" value="HATPase_C_sf"/>
</dbReference>
<dbReference type="SMART" id="SM00387">
    <property type="entry name" value="HATPase_c"/>
    <property type="match status" value="1"/>
</dbReference>
<keyword evidence="7" id="KW-0067">ATP-binding</keyword>
<feature type="transmembrane region" description="Helical" evidence="9">
    <location>
        <begin position="6"/>
        <end position="23"/>
    </location>
</feature>
<protein>
    <recommendedName>
        <fullName evidence="2">histidine kinase</fullName>
        <ecNumber evidence="2">2.7.13.3</ecNumber>
    </recommendedName>
</protein>
<evidence type="ECO:0000256" key="7">
    <source>
        <dbReference type="ARBA" id="ARBA00022840"/>
    </source>
</evidence>
<evidence type="ECO:0000256" key="5">
    <source>
        <dbReference type="ARBA" id="ARBA00022741"/>
    </source>
</evidence>
<dbReference type="Gene3D" id="1.10.287.130">
    <property type="match status" value="1"/>
</dbReference>
<dbReference type="PANTHER" id="PTHR43065:SF10">
    <property type="entry name" value="PEROXIDE STRESS-ACTIVATED HISTIDINE KINASE MAK3"/>
    <property type="match status" value="1"/>
</dbReference>
<evidence type="ECO:0000256" key="9">
    <source>
        <dbReference type="SAM" id="Phobius"/>
    </source>
</evidence>
<feature type="transmembrane region" description="Helical" evidence="9">
    <location>
        <begin position="240"/>
        <end position="261"/>
    </location>
</feature>
<keyword evidence="6 11" id="KW-0418">Kinase</keyword>
<evidence type="ECO:0000313" key="11">
    <source>
        <dbReference type="EMBL" id="MFC5863701.1"/>
    </source>
</evidence>
<evidence type="ECO:0000256" key="1">
    <source>
        <dbReference type="ARBA" id="ARBA00000085"/>
    </source>
</evidence>
<dbReference type="PROSITE" id="PS50109">
    <property type="entry name" value="HIS_KIN"/>
    <property type="match status" value="1"/>
</dbReference>
<dbReference type="SUPFAM" id="SSF55874">
    <property type="entry name" value="ATPase domain of HSP90 chaperone/DNA topoisomerase II/histidine kinase"/>
    <property type="match status" value="1"/>
</dbReference>
<evidence type="ECO:0000256" key="8">
    <source>
        <dbReference type="ARBA" id="ARBA00023012"/>
    </source>
</evidence>